<dbReference type="STRING" id="872965.SE16_09785"/>
<keyword evidence="2" id="KW-0813">Transport</keyword>
<dbReference type="GO" id="GO:0005524">
    <property type="term" value="F:ATP binding"/>
    <property type="evidence" value="ECO:0007669"/>
    <property type="project" value="UniProtKB-KW"/>
</dbReference>
<evidence type="ECO:0000256" key="3">
    <source>
        <dbReference type="ARBA" id="ARBA00022741"/>
    </source>
</evidence>
<reference evidence="8" key="3">
    <citation type="submission" date="2015-08" db="EMBL/GenBank/DDBJ databases">
        <title>Draft Genome Sequence of a Heterotrophic Facultative Anaerobic Bacterium Ardenticatena maritima Strain 110S.</title>
        <authorList>
            <person name="Kawaichi S."/>
            <person name="Yoshida T."/>
            <person name="Sako Y."/>
            <person name="Nakamura R."/>
        </authorList>
    </citation>
    <scope>NUCLEOTIDE SEQUENCE [LARGE SCALE GENOMIC DNA]</scope>
    <source>
        <strain evidence="8">110S</strain>
    </source>
</reference>
<dbReference type="SUPFAM" id="SSF52540">
    <property type="entry name" value="P-loop containing nucleoside triphosphate hydrolases"/>
    <property type="match status" value="1"/>
</dbReference>
<dbReference type="OrthoDB" id="9775135at2"/>
<sequence length="317" mass="35200">MSTQPLAIETRHLTKRYGSLVAVDSLSLAIPRGVVCGFIGPNGAGKTTTLRMLAGLLKPTSGEIRIEGVDILAEPERIPWLIGYMPDFFGVYHDMKVWEYLDFFARAYRIPAARRPGLIADLLELVDLSHKRDAFVQSLSRGMRQRLCLAHTLVHDPHVLLLDEPASGLDPRARVEMRELLRELGRMNKTVFISSHILTELAELCDMVVIIEKGKLVTAGNVREISAMTQGYRLLQVELLAPDRDTPKALELLRQTPGVQDVFTTDDHLEIAFAGDAAQQAALLERLIHAGISVLTFGEATTDLEDLFLQLTKGEVQ</sequence>
<evidence type="ECO:0000313" key="7">
    <source>
        <dbReference type="EMBL" id="KPL87833.1"/>
    </source>
</evidence>
<keyword evidence="4 6" id="KW-0067">ATP-binding</keyword>
<keyword evidence="8" id="KW-1185">Reference proteome</keyword>
<dbReference type="InterPro" id="IPR027417">
    <property type="entry name" value="P-loop_NTPase"/>
</dbReference>
<evidence type="ECO:0000313" key="8">
    <source>
        <dbReference type="Proteomes" id="UP000037784"/>
    </source>
</evidence>
<dbReference type="PANTHER" id="PTHR43335">
    <property type="entry name" value="ABC TRANSPORTER, ATP-BINDING PROTEIN"/>
    <property type="match status" value="1"/>
</dbReference>
<dbReference type="EMBL" id="LGKN01000005">
    <property type="protein sequence ID" value="KPL87833.1"/>
    <property type="molecule type" value="Genomic_DNA"/>
</dbReference>
<evidence type="ECO:0000313" key="9">
    <source>
        <dbReference type="Proteomes" id="UP000050502"/>
    </source>
</evidence>
<evidence type="ECO:0000259" key="5">
    <source>
        <dbReference type="PROSITE" id="PS50893"/>
    </source>
</evidence>
<dbReference type="SMART" id="SM00382">
    <property type="entry name" value="AAA"/>
    <property type="match status" value="1"/>
</dbReference>
<dbReference type="InParanoid" id="A0A0M8K7R4"/>
<dbReference type="Proteomes" id="UP000037784">
    <property type="component" value="Unassembled WGS sequence"/>
</dbReference>
<dbReference type="Gene3D" id="3.40.50.300">
    <property type="entry name" value="P-loop containing nucleotide triphosphate hydrolases"/>
    <property type="match status" value="1"/>
</dbReference>
<dbReference type="PANTHER" id="PTHR43335:SF3">
    <property type="entry name" value="ABC TRANSPORTER"/>
    <property type="match status" value="1"/>
</dbReference>
<dbReference type="PROSITE" id="PS50893">
    <property type="entry name" value="ABC_TRANSPORTER_2"/>
    <property type="match status" value="1"/>
</dbReference>
<dbReference type="GO" id="GO:0016887">
    <property type="term" value="F:ATP hydrolysis activity"/>
    <property type="evidence" value="ECO:0007669"/>
    <property type="project" value="InterPro"/>
</dbReference>
<reference evidence="6 8" key="1">
    <citation type="journal article" date="2015" name="Genome Announc.">
        <title>Draft Genome Sequence of a Heterotrophic Facultative Anaerobic Thermophilic Bacterium, Ardenticatena maritima Strain 110ST.</title>
        <authorList>
            <person name="Kawaichi S."/>
            <person name="Yoshida T."/>
            <person name="Sako Y."/>
            <person name="Nakamura R."/>
        </authorList>
    </citation>
    <scope>NUCLEOTIDE SEQUENCE [LARGE SCALE GENOMIC DNA]</scope>
    <source>
        <strain evidence="6 8">110S</strain>
    </source>
</reference>
<comment type="caution">
    <text evidence="6">The sequence shown here is derived from an EMBL/GenBank/DDBJ whole genome shotgun (WGS) entry which is preliminary data.</text>
</comment>
<gene>
    <name evidence="6" type="ORF">ARMA_0469</name>
    <name evidence="7" type="ORF">SE16_09785</name>
</gene>
<organism evidence="6 8">
    <name type="scientific">Ardenticatena maritima</name>
    <dbReference type="NCBI Taxonomy" id="872965"/>
    <lineage>
        <taxon>Bacteria</taxon>
        <taxon>Bacillati</taxon>
        <taxon>Chloroflexota</taxon>
        <taxon>Ardenticatenia</taxon>
        <taxon>Ardenticatenales</taxon>
        <taxon>Ardenticatenaceae</taxon>
        <taxon>Ardenticatena</taxon>
    </lineage>
</organism>
<dbReference type="Proteomes" id="UP000050502">
    <property type="component" value="Unassembled WGS sequence"/>
</dbReference>
<dbReference type="InterPro" id="IPR003593">
    <property type="entry name" value="AAA+_ATPase"/>
</dbReference>
<proteinExistence type="inferred from homology"/>
<keyword evidence="3" id="KW-0547">Nucleotide-binding</keyword>
<dbReference type="PATRIC" id="fig|872965.6.peg.2001"/>
<name>A0A0M8K7R4_9CHLR</name>
<dbReference type="AlphaFoldDB" id="A0A0M8K7R4"/>
<evidence type="ECO:0000256" key="1">
    <source>
        <dbReference type="ARBA" id="ARBA00005417"/>
    </source>
</evidence>
<protein>
    <submittedName>
        <fullName evidence="6">ABC-2 type transport system ATP-binding protein</fullName>
    </submittedName>
</protein>
<evidence type="ECO:0000256" key="2">
    <source>
        <dbReference type="ARBA" id="ARBA00022448"/>
    </source>
</evidence>
<dbReference type="EMBL" id="BBZA01000029">
    <property type="protein sequence ID" value="GAP62046.1"/>
    <property type="molecule type" value="Genomic_DNA"/>
</dbReference>
<dbReference type="InterPro" id="IPR003439">
    <property type="entry name" value="ABC_transporter-like_ATP-bd"/>
</dbReference>
<evidence type="ECO:0000256" key="4">
    <source>
        <dbReference type="ARBA" id="ARBA00022840"/>
    </source>
</evidence>
<feature type="domain" description="ABC transporter" evidence="5">
    <location>
        <begin position="8"/>
        <end position="238"/>
    </location>
</feature>
<dbReference type="Pfam" id="PF00005">
    <property type="entry name" value="ABC_tran"/>
    <property type="match status" value="1"/>
</dbReference>
<accession>A0A0M8K7R4</accession>
<reference evidence="7 9" key="2">
    <citation type="submission" date="2015-07" db="EMBL/GenBank/DDBJ databases">
        <title>Whole genome sequence of Ardenticatena maritima DSM 23922.</title>
        <authorList>
            <person name="Hemp J."/>
            <person name="Ward L.M."/>
            <person name="Pace L.A."/>
            <person name="Fischer W.W."/>
        </authorList>
    </citation>
    <scope>NUCLEOTIDE SEQUENCE [LARGE SCALE GENOMIC DNA]</scope>
    <source>
        <strain evidence="7 9">110S</strain>
    </source>
</reference>
<evidence type="ECO:0000313" key="6">
    <source>
        <dbReference type="EMBL" id="GAP62046.1"/>
    </source>
</evidence>
<comment type="similarity">
    <text evidence="1">Belongs to the ABC transporter superfamily.</text>
</comment>
<dbReference type="RefSeq" id="WP_054491975.1">
    <property type="nucleotide sequence ID" value="NZ_BBZA01000029.1"/>
</dbReference>
<dbReference type="CDD" id="cd03230">
    <property type="entry name" value="ABC_DR_subfamily_A"/>
    <property type="match status" value="1"/>
</dbReference>